<gene>
    <name evidence="1" type="ORF">XENOCAPTIV_030644</name>
</gene>
<evidence type="ECO:0000313" key="2">
    <source>
        <dbReference type="Proteomes" id="UP001434883"/>
    </source>
</evidence>
<organism evidence="1 2">
    <name type="scientific">Xenoophorus captivus</name>
    <dbReference type="NCBI Taxonomy" id="1517983"/>
    <lineage>
        <taxon>Eukaryota</taxon>
        <taxon>Metazoa</taxon>
        <taxon>Chordata</taxon>
        <taxon>Craniata</taxon>
        <taxon>Vertebrata</taxon>
        <taxon>Euteleostomi</taxon>
        <taxon>Actinopterygii</taxon>
        <taxon>Neopterygii</taxon>
        <taxon>Teleostei</taxon>
        <taxon>Neoteleostei</taxon>
        <taxon>Acanthomorphata</taxon>
        <taxon>Ovalentaria</taxon>
        <taxon>Atherinomorphae</taxon>
        <taxon>Cyprinodontiformes</taxon>
        <taxon>Goodeidae</taxon>
        <taxon>Xenoophorus</taxon>
    </lineage>
</organism>
<sequence length="158" mass="17947">SNLSISQAASWLCCGSVNLLAHCNRTKGSCPSASPKKSTLRPDQTLWKLLFHTLSPPLQAPEDISGCRFSADQAWRWRQLVILGAGVRFISHSLYRRRLLIAHSLKEHREYGGAIFSSGPVKQEAWSTRYHFDRCFFFFFSPGLSSYQHCKSQAVKRQ</sequence>
<evidence type="ECO:0000313" key="1">
    <source>
        <dbReference type="EMBL" id="MEQ2200532.1"/>
    </source>
</evidence>
<dbReference type="Proteomes" id="UP001434883">
    <property type="component" value="Unassembled WGS sequence"/>
</dbReference>
<name>A0ABV0QYE6_9TELE</name>
<feature type="non-terminal residue" evidence="1">
    <location>
        <position position="1"/>
    </location>
</feature>
<protein>
    <submittedName>
        <fullName evidence="1">Uncharacterized protein</fullName>
    </submittedName>
</protein>
<dbReference type="EMBL" id="JAHRIN010026168">
    <property type="protein sequence ID" value="MEQ2200532.1"/>
    <property type="molecule type" value="Genomic_DNA"/>
</dbReference>
<accession>A0ABV0QYE6</accession>
<keyword evidence="2" id="KW-1185">Reference proteome</keyword>
<proteinExistence type="predicted"/>
<reference evidence="1 2" key="1">
    <citation type="submission" date="2021-06" db="EMBL/GenBank/DDBJ databases">
        <authorList>
            <person name="Palmer J.M."/>
        </authorList>
    </citation>
    <scope>NUCLEOTIDE SEQUENCE [LARGE SCALE GENOMIC DNA]</scope>
    <source>
        <strain evidence="1 2">XC_2019</strain>
        <tissue evidence="1">Muscle</tissue>
    </source>
</reference>
<comment type="caution">
    <text evidence="1">The sequence shown here is derived from an EMBL/GenBank/DDBJ whole genome shotgun (WGS) entry which is preliminary data.</text>
</comment>